<evidence type="ECO:0000313" key="11">
    <source>
        <dbReference type="Proteomes" id="UP000195897"/>
    </source>
</evidence>
<feature type="coiled-coil region" evidence="6">
    <location>
        <begin position="132"/>
        <end position="166"/>
    </location>
</feature>
<dbReference type="HAMAP" id="MF_00040">
    <property type="entry name" value="RRF"/>
    <property type="match status" value="1"/>
</dbReference>
<dbReference type="Proteomes" id="UP000195897">
    <property type="component" value="Unassembled WGS sequence"/>
</dbReference>
<evidence type="ECO:0000256" key="2">
    <source>
        <dbReference type="ARBA" id="ARBA00005912"/>
    </source>
</evidence>
<feature type="domain" description="Ribosome recycling factor" evidence="7">
    <location>
        <begin position="22"/>
        <end position="182"/>
    </location>
</feature>
<dbReference type="STRING" id="501571.GCA_900143195_03081"/>
<sequence>MMKEIIKQHEEKMGKTIDVLVKELAAIRAGRANPGVLNKLTVEYYGAPTPLPQVAAVSSPDPRTLQIQPWDASILRQIEKAIQTSDLGLNPQNDGKCIRLSFPPLTEERRKELIKQCSKIGEDSKVAIRNIRRDAMDKFKDLKKKSEMTEDEVKDAEQQMQKITDKYVKEIDGIVAKKGKELAEV</sequence>
<evidence type="ECO:0000256" key="5">
    <source>
        <dbReference type="HAMAP-Rule" id="MF_00040"/>
    </source>
</evidence>
<proteinExistence type="inferred from homology"/>
<dbReference type="AlphaFoldDB" id="A0A1Y4LQJ9"/>
<dbReference type="InterPro" id="IPR023584">
    <property type="entry name" value="Ribosome_recyc_fac_dom"/>
</dbReference>
<dbReference type="PANTHER" id="PTHR20982:SF3">
    <property type="entry name" value="MITOCHONDRIAL RIBOSOME RECYCLING FACTOR PSEUDO 1"/>
    <property type="match status" value="1"/>
</dbReference>
<dbReference type="Gene3D" id="3.30.1360.40">
    <property type="match status" value="1"/>
</dbReference>
<evidence type="ECO:0000256" key="6">
    <source>
        <dbReference type="SAM" id="Coils"/>
    </source>
</evidence>
<comment type="caution">
    <text evidence="9">The sequence shown here is derived from an EMBL/GenBank/DDBJ whole genome shotgun (WGS) entry which is preliminary data.</text>
</comment>
<dbReference type="GO" id="GO:0005737">
    <property type="term" value="C:cytoplasm"/>
    <property type="evidence" value="ECO:0007669"/>
    <property type="project" value="UniProtKB-SubCell"/>
</dbReference>
<evidence type="ECO:0000313" key="9">
    <source>
        <dbReference type="EMBL" id="OUP57231.1"/>
    </source>
</evidence>
<dbReference type="Gene3D" id="1.10.132.20">
    <property type="entry name" value="Ribosome-recycling factor"/>
    <property type="match status" value="1"/>
</dbReference>
<dbReference type="InterPro" id="IPR002661">
    <property type="entry name" value="Ribosome_recyc_fac"/>
</dbReference>
<dbReference type="EMBL" id="NFKK01000010">
    <property type="protein sequence ID" value="OUP52444.1"/>
    <property type="molecule type" value="Genomic_DNA"/>
</dbReference>
<dbReference type="NCBIfam" id="TIGR00496">
    <property type="entry name" value="frr"/>
    <property type="match status" value="1"/>
</dbReference>
<comment type="function">
    <text evidence="5">Responsible for the release of ribosomes from messenger RNA at the termination of protein biosynthesis. May increase the efficiency of translation by recycling ribosomes from one round of translation to another.</text>
</comment>
<dbReference type="CDD" id="cd00520">
    <property type="entry name" value="RRF"/>
    <property type="match status" value="1"/>
</dbReference>
<evidence type="ECO:0000256" key="3">
    <source>
        <dbReference type="ARBA" id="ARBA00022490"/>
    </source>
</evidence>
<dbReference type="InterPro" id="IPR036191">
    <property type="entry name" value="RRF_sf"/>
</dbReference>
<keyword evidence="4 5" id="KW-0648">Protein biosynthesis</keyword>
<evidence type="ECO:0000256" key="1">
    <source>
        <dbReference type="ARBA" id="ARBA00004496"/>
    </source>
</evidence>
<reference evidence="10 11" key="1">
    <citation type="submission" date="2017-04" db="EMBL/GenBank/DDBJ databases">
        <title>Function of individual gut microbiota members based on whole genome sequencing of pure cultures obtained from chicken caecum.</title>
        <authorList>
            <person name="Medvecky M."/>
            <person name="Cejkova D."/>
            <person name="Polansky O."/>
            <person name="Karasova D."/>
            <person name="Kubasova T."/>
            <person name="Cizek A."/>
            <person name="Rychlik I."/>
        </authorList>
    </citation>
    <scope>NUCLEOTIDE SEQUENCE [LARGE SCALE GENOMIC DNA]</scope>
    <source>
        <strain evidence="10">An179</strain>
        <strain evidence="11">An180</strain>
    </source>
</reference>
<evidence type="ECO:0000256" key="4">
    <source>
        <dbReference type="ARBA" id="ARBA00022917"/>
    </source>
</evidence>
<evidence type="ECO:0000259" key="7">
    <source>
        <dbReference type="Pfam" id="PF01765"/>
    </source>
</evidence>
<evidence type="ECO:0000313" key="8">
    <source>
        <dbReference type="EMBL" id="OUP52444.1"/>
    </source>
</evidence>
<dbReference type="SUPFAM" id="SSF55194">
    <property type="entry name" value="Ribosome recycling factor, RRF"/>
    <property type="match status" value="1"/>
</dbReference>
<dbReference type="FunFam" id="3.30.1360.40:FF:000001">
    <property type="entry name" value="Ribosome-recycling factor"/>
    <property type="match status" value="1"/>
</dbReference>
<gene>
    <name evidence="5" type="primary">frr</name>
    <name evidence="9" type="ORF">B5F15_10480</name>
    <name evidence="8" type="ORF">B5F17_09285</name>
</gene>
<dbReference type="Proteomes" id="UP000195326">
    <property type="component" value="Unassembled WGS sequence"/>
</dbReference>
<dbReference type="RefSeq" id="WP_016147104.1">
    <property type="nucleotide sequence ID" value="NZ_CABKSA010000001.1"/>
</dbReference>
<organism evidence="9 10">
    <name type="scientific">Butyricicoccus pullicaecorum</name>
    <dbReference type="NCBI Taxonomy" id="501571"/>
    <lineage>
        <taxon>Bacteria</taxon>
        <taxon>Bacillati</taxon>
        <taxon>Bacillota</taxon>
        <taxon>Clostridia</taxon>
        <taxon>Eubacteriales</taxon>
        <taxon>Butyricicoccaceae</taxon>
        <taxon>Butyricicoccus</taxon>
    </lineage>
</organism>
<comment type="subcellular location">
    <subcellularLocation>
        <location evidence="1 5">Cytoplasm</location>
    </subcellularLocation>
</comment>
<dbReference type="GO" id="GO:0043023">
    <property type="term" value="F:ribosomal large subunit binding"/>
    <property type="evidence" value="ECO:0007669"/>
    <property type="project" value="TreeGrafter"/>
</dbReference>
<keyword evidence="6" id="KW-0175">Coiled coil</keyword>
<keyword evidence="3 5" id="KW-0963">Cytoplasm</keyword>
<dbReference type="Pfam" id="PF01765">
    <property type="entry name" value="RRF"/>
    <property type="match status" value="1"/>
</dbReference>
<name>A0A1Y4LQJ9_9FIRM</name>
<dbReference type="EMBL" id="NFKL01000014">
    <property type="protein sequence ID" value="OUP57231.1"/>
    <property type="molecule type" value="Genomic_DNA"/>
</dbReference>
<reference evidence="9" key="2">
    <citation type="journal article" date="2018" name="BMC Genomics">
        <title>Whole genome sequencing and function prediction of 133 gut anaerobes isolated from chicken caecum in pure cultures.</title>
        <authorList>
            <person name="Medvecky M."/>
            <person name="Cejkova D."/>
            <person name="Polansky O."/>
            <person name="Karasova D."/>
            <person name="Kubasova T."/>
            <person name="Cizek A."/>
            <person name="Rychlik I."/>
        </authorList>
    </citation>
    <scope>NUCLEOTIDE SEQUENCE</scope>
    <source>
        <strain evidence="9">An179</strain>
        <strain evidence="8">An180</strain>
    </source>
</reference>
<comment type="similarity">
    <text evidence="2 5">Belongs to the RRF family.</text>
</comment>
<accession>A0A1Y4LQJ9</accession>
<protein>
    <recommendedName>
        <fullName evidence="5">Ribosome-recycling factor</fullName>
        <shortName evidence="5">RRF</shortName>
    </recommendedName>
    <alternativeName>
        <fullName evidence="5">Ribosome-releasing factor</fullName>
    </alternativeName>
</protein>
<dbReference type="GO" id="GO:0006415">
    <property type="term" value="P:translational termination"/>
    <property type="evidence" value="ECO:0007669"/>
    <property type="project" value="UniProtKB-UniRule"/>
</dbReference>
<dbReference type="FunFam" id="1.10.132.20:FF:000001">
    <property type="entry name" value="Ribosome-recycling factor"/>
    <property type="match status" value="1"/>
</dbReference>
<dbReference type="PANTHER" id="PTHR20982">
    <property type="entry name" value="RIBOSOME RECYCLING FACTOR"/>
    <property type="match status" value="1"/>
</dbReference>
<evidence type="ECO:0000313" key="10">
    <source>
        <dbReference type="Proteomes" id="UP000195326"/>
    </source>
</evidence>